<reference evidence="3 4" key="1">
    <citation type="journal article" date="2019" name="ISME J.">
        <title>Isolation and characterization of a thermophilic sulfur- and iron-reducing thaumarchaeote from a terrestrial acidic hot spring.</title>
        <authorList>
            <person name="Kato S."/>
            <person name="Itoh T."/>
            <person name="Yuki M."/>
            <person name="Nagamori M."/>
            <person name="Ohnishi M."/>
            <person name="Uematsu K."/>
            <person name="Suzuki K."/>
            <person name="Takashina T."/>
            <person name="Ohkuma M."/>
        </authorList>
    </citation>
    <scope>NUCLEOTIDE SEQUENCE [LARGE SCALE GENOMIC DNA]</scope>
    <source>
        <strain evidence="3 4">NAS-02</strain>
    </source>
</reference>
<protein>
    <recommendedName>
        <fullName evidence="2">Ribosomal protein eL8/eL30/eS12/Gadd45 domain-containing protein</fullName>
    </recommendedName>
</protein>
<feature type="domain" description="Ribosomal protein eL8/eL30/eS12/Gadd45" evidence="2">
    <location>
        <begin position="12"/>
        <end position="96"/>
    </location>
</feature>
<dbReference type="InterPro" id="IPR004038">
    <property type="entry name" value="Ribosomal_eL8/eL30/eS12/Gad45"/>
</dbReference>
<name>A0A4P2VBY7_9ARCH</name>
<evidence type="ECO:0000259" key="2">
    <source>
        <dbReference type="Pfam" id="PF01248"/>
    </source>
</evidence>
<accession>A0A4P2VBY7</accession>
<sequence>MKDYIRSLSDFMQVVRRTGSAEYGLRSVKKHAGSAKLIITSNDLSQKEISDLEETVKSTRAVLIKLRDIAPAELGRAVGRQHPVRALAIISLGDADLEKFLESVKDLEESGALSVARSARRR</sequence>
<dbReference type="GeneID" id="55584060"/>
<organism evidence="3 4">
    <name type="scientific">Conexivisphaera calida</name>
    <dbReference type="NCBI Taxonomy" id="1874277"/>
    <lineage>
        <taxon>Archaea</taxon>
        <taxon>Nitrososphaerota</taxon>
        <taxon>Conexivisphaeria</taxon>
        <taxon>Conexivisphaerales</taxon>
        <taxon>Conexivisphaeraceae</taxon>
        <taxon>Conexivisphaera</taxon>
    </lineage>
</organism>
<dbReference type="RefSeq" id="WP_174447961.1">
    <property type="nucleotide sequence ID" value="NZ_AP018732.1"/>
</dbReference>
<evidence type="ECO:0000256" key="1">
    <source>
        <dbReference type="ARBA" id="ARBA00022980"/>
    </source>
</evidence>
<keyword evidence="4" id="KW-1185">Reference proteome</keyword>
<keyword evidence="1" id="KW-0689">Ribosomal protein</keyword>
<keyword evidence="1" id="KW-0687">Ribonucleoprotein</keyword>
<dbReference type="SUPFAM" id="SSF55315">
    <property type="entry name" value="L30e-like"/>
    <property type="match status" value="1"/>
</dbReference>
<dbReference type="AlphaFoldDB" id="A0A4P2VBY7"/>
<proteinExistence type="predicted"/>
<evidence type="ECO:0000313" key="4">
    <source>
        <dbReference type="Proteomes" id="UP000509448"/>
    </source>
</evidence>
<dbReference type="Gene3D" id="3.30.1330.30">
    <property type="match status" value="1"/>
</dbReference>
<dbReference type="Proteomes" id="UP000509448">
    <property type="component" value="Chromosome"/>
</dbReference>
<dbReference type="InterPro" id="IPR029064">
    <property type="entry name" value="Ribosomal_eL30-like_sf"/>
</dbReference>
<gene>
    <name evidence="3" type="ORF">NAS2_0243</name>
</gene>
<dbReference type="EMBL" id="AP018732">
    <property type="protein sequence ID" value="BBE41637.1"/>
    <property type="molecule type" value="Genomic_DNA"/>
</dbReference>
<dbReference type="KEGG" id="ccai:NAS2_0243"/>
<evidence type="ECO:0000313" key="3">
    <source>
        <dbReference type="EMBL" id="BBE41637.1"/>
    </source>
</evidence>
<dbReference type="Pfam" id="PF01248">
    <property type="entry name" value="Ribosomal_L7Ae"/>
    <property type="match status" value="1"/>
</dbReference>
<dbReference type="GO" id="GO:0005840">
    <property type="term" value="C:ribosome"/>
    <property type="evidence" value="ECO:0007669"/>
    <property type="project" value="UniProtKB-KW"/>
</dbReference>